<sequence>MTDPQSAADPLDHPDPLLAADALAAESLLRAYVRETGTDVPATGEQLVLTMPASGVRLGVPVRHRSATGWHRFGPARLLGADGGATPADVALVAAAAIRETTVGRGVPPQLGADAVGRVLNSAQRTAAHLTARRAEGEAATGPTPFLDSEQALLLGHPFHPAPKSREEASAHELDAYSPELRGSFAPHWFAVHRDELVGECADGDLETDVLRPLAEAAGLTGRHLPNDTVA</sequence>
<accession>A0ABR6EPD5</accession>
<evidence type="ECO:0000313" key="5">
    <source>
        <dbReference type="Proteomes" id="UP000766698"/>
    </source>
</evidence>
<feature type="domain" description="Aerobactin siderophore biosynthesis IucA/IucC N-terminal" evidence="3">
    <location>
        <begin position="146"/>
        <end position="207"/>
    </location>
</feature>
<gene>
    <name evidence="4" type="ORF">GL263_25790</name>
</gene>
<dbReference type="PANTHER" id="PTHR34384">
    <property type="entry name" value="L-2,3-DIAMINOPROPANOATE--CITRATE LIGASE"/>
    <property type="match status" value="1"/>
</dbReference>
<comment type="caution">
    <text evidence="4">The sequence shown here is derived from an EMBL/GenBank/DDBJ whole genome shotgun (WGS) entry which is preliminary data.</text>
</comment>
<comment type="similarity">
    <text evidence="2">Belongs to the IucA/IucC family.</text>
</comment>
<organism evidence="4 5">
    <name type="scientific">Streptomyces durbertensis</name>
    <dbReference type="NCBI Taxonomy" id="2448886"/>
    <lineage>
        <taxon>Bacteria</taxon>
        <taxon>Bacillati</taxon>
        <taxon>Actinomycetota</taxon>
        <taxon>Actinomycetes</taxon>
        <taxon>Kitasatosporales</taxon>
        <taxon>Streptomycetaceae</taxon>
        <taxon>Streptomyces</taxon>
    </lineage>
</organism>
<dbReference type="RefSeq" id="WP_323379564.1">
    <property type="nucleotide sequence ID" value="NZ_WMLF01000673.1"/>
</dbReference>
<reference evidence="5" key="1">
    <citation type="journal article" date="2020" name="Syst. Appl. Microbiol.">
        <title>Streptomyces alkaliterrae sp. nov., isolated from an alkaline soil, and emended descriptions of Streptomyces alkaliphilus, Streptomyces calidiresistens and Streptomyces durbertensis.</title>
        <authorList>
            <person name="Swiecimska M."/>
            <person name="Golinska P."/>
            <person name="Nouioui I."/>
            <person name="Wypij M."/>
            <person name="Rai M."/>
            <person name="Sangal V."/>
            <person name="Goodfellow M."/>
        </authorList>
    </citation>
    <scope>NUCLEOTIDE SEQUENCE [LARGE SCALE GENOMIC DNA]</scope>
    <source>
        <strain evidence="5">DSM 104538</strain>
    </source>
</reference>
<protein>
    <recommendedName>
        <fullName evidence="3">Aerobactin siderophore biosynthesis IucA/IucC N-terminal domain-containing protein</fullName>
    </recommendedName>
</protein>
<evidence type="ECO:0000256" key="1">
    <source>
        <dbReference type="ARBA" id="ARBA00004924"/>
    </source>
</evidence>
<evidence type="ECO:0000313" key="4">
    <source>
        <dbReference type="EMBL" id="MBB1246932.1"/>
    </source>
</evidence>
<evidence type="ECO:0000259" key="3">
    <source>
        <dbReference type="Pfam" id="PF04183"/>
    </source>
</evidence>
<name>A0ABR6EPD5_9ACTN</name>
<dbReference type="EMBL" id="WMLF01000673">
    <property type="protein sequence ID" value="MBB1246932.1"/>
    <property type="molecule type" value="Genomic_DNA"/>
</dbReference>
<proteinExistence type="inferred from homology"/>
<evidence type="ECO:0000256" key="2">
    <source>
        <dbReference type="ARBA" id="ARBA00007832"/>
    </source>
</evidence>
<dbReference type="InterPro" id="IPR007310">
    <property type="entry name" value="Aerobactin_biosyn_IucA/IucC_N"/>
</dbReference>
<keyword evidence="5" id="KW-1185">Reference proteome</keyword>
<dbReference type="InterPro" id="IPR037455">
    <property type="entry name" value="LucA/IucC-like"/>
</dbReference>
<dbReference type="PANTHER" id="PTHR34384:SF5">
    <property type="entry name" value="L-2,3-DIAMINOPROPANOATE--CITRATE LIGASE"/>
    <property type="match status" value="1"/>
</dbReference>
<dbReference type="Proteomes" id="UP000766698">
    <property type="component" value="Unassembled WGS sequence"/>
</dbReference>
<dbReference type="Pfam" id="PF04183">
    <property type="entry name" value="IucA_IucC"/>
    <property type="match status" value="1"/>
</dbReference>
<feature type="non-terminal residue" evidence="4">
    <location>
        <position position="231"/>
    </location>
</feature>
<comment type="pathway">
    <text evidence="1">Siderophore biosynthesis.</text>
</comment>